<dbReference type="PANTHER" id="PTHR32097:SF17">
    <property type="entry name" value="CAMP-BINDING PROTEIN 1-RELATED"/>
    <property type="match status" value="1"/>
</dbReference>
<dbReference type="EMBL" id="JABAIL010000002">
    <property type="protein sequence ID" value="NLR91196.1"/>
    <property type="molecule type" value="Genomic_DNA"/>
</dbReference>
<dbReference type="RefSeq" id="WP_168881893.1">
    <property type="nucleotide sequence ID" value="NZ_JABAIL010000002.1"/>
</dbReference>
<evidence type="ECO:0000256" key="1">
    <source>
        <dbReference type="ARBA" id="ARBA00022686"/>
    </source>
</evidence>
<gene>
    <name evidence="3" type="ORF">HGP29_08255</name>
</gene>
<evidence type="ECO:0000259" key="2">
    <source>
        <dbReference type="Pfam" id="PF02342"/>
    </source>
</evidence>
<reference evidence="3 4" key="1">
    <citation type="submission" date="2020-04" db="EMBL/GenBank/DDBJ databases">
        <title>Flammeovirga sp. SR4, a novel species isolated from seawater.</title>
        <authorList>
            <person name="Wang X."/>
        </authorList>
    </citation>
    <scope>NUCLEOTIDE SEQUENCE [LARGE SCALE GENOMIC DNA]</scope>
    <source>
        <strain evidence="3 4">SR4</strain>
    </source>
</reference>
<name>A0A7X8SJ58_9BACT</name>
<dbReference type="AlphaFoldDB" id="A0A7X8SJ58"/>
<organism evidence="3 4">
    <name type="scientific">Flammeovirga agarivorans</name>
    <dbReference type="NCBI Taxonomy" id="2726742"/>
    <lineage>
        <taxon>Bacteria</taxon>
        <taxon>Pseudomonadati</taxon>
        <taxon>Bacteroidota</taxon>
        <taxon>Cytophagia</taxon>
        <taxon>Cytophagales</taxon>
        <taxon>Flammeovirgaceae</taxon>
        <taxon>Flammeovirga</taxon>
    </lineage>
</organism>
<protein>
    <submittedName>
        <fullName evidence="3">TerD family protein</fullName>
    </submittedName>
</protein>
<dbReference type="PANTHER" id="PTHR32097">
    <property type="entry name" value="CAMP-BINDING PROTEIN 1-RELATED"/>
    <property type="match status" value="1"/>
</dbReference>
<feature type="domain" description="TerD" evidence="2">
    <location>
        <begin position="11"/>
        <end position="191"/>
    </location>
</feature>
<keyword evidence="4" id="KW-1185">Reference proteome</keyword>
<dbReference type="Proteomes" id="UP000585050">
    <property type="component" value="Unassembled WGS sequence"/>
</dbReference>
<comment type="caution">
    <text evidence="3">The sequence shown here is derived from an EMBL/GenBank/DDBJ whole genome shotgun (WGS) entry which is preliminary data.</text>
</comment>
<dbReference type="Gene3D" id="2.60.60.30">
    <property type="entry name" value="sav2460 like domains"/>
    <property type="match status" value="1"/>
</dbReference>
<dbReference type="InterPro" id="IPR051324">
    <property type="entry name" value="Stress/Tellurium_Resist"/>
</dbReference>
<proteinExistence type="predicted"/>
<evidence type="ECO:0000313" key="3">
    <source>
        <dbReference type="EMBL" id="NLR91196.1"/>
    </source>
</evidence>
<accession>A0A7X8SJ58</accession>
<keyword evidence="1" id="KW-0778">Tellurium resistance</keyword>
<sequence>MSVTLTKKTGISLKKGSSISLIKDEGNAIDYLRVGVNWGAIEKKTLFGLLNTNLPVDLDASVTAFDHNMKEVYTVYYNKLRSTDGAIIHSGDDLDGDIGGDDGYDNETIQLELDRINKNVSQVFLYLNSYQKQDFADIPFSQVRIYSREDQIAHFDLSSTKEYAGRVSMLMGRLYKIGQNWKFEAIGQPIAALDINETIQHIQRNY</sequence>
<evidence type="ECO:0000313" key="4">
    <source>
        <dbReference type="Proteomes" id="UP000585050"/>
    </source>
</evidence>
<dbReference type="Pfam" id="PF02342">
    <property type="entry name" value="TerD"/>
    <property type="match status" value="1"/>
</dbReference>
<dbReference type="CDD" id="cd06974">
    <property type="entry name" value="TerD_like"/>
    <property type="match status" value="1"/>
</dbReference>
<dbReference type="InterPro" id="IPR003325">
    <property type="entry name" value="TerD"/>
</dbReference>
<dbReference type="GO" id="GO:0046690">
    <property type="term" value="P:response to tellurium ion"/>
    <property type="evidence" value="ECO:0007669"/>
    <property type="project" value="UniProtKB-KW"/>
</dbReference>